<name>A0AAN7ADT8_9PEZI</name>
<dbReference type="InterPro" id="IPR051678">
    <property type="entry name" value="AGP_Transferase"/>
</dbReference>
<dbReference type="InterPro" id="IPR011009">
    <property type="entry name" value="Kinase-like_dom_sf"/>
</dbReference>
<dbReference type="AlphaFoldDB" id="A0AAN7ADT8"/>
<sequence>MSEMHPNLLNKAIKHGEVLWELHGKYVLAIGEAAVVKISHGPVDSDIIGNLHYINTYAPQVPTPTLLRALTSGNRTYLFMTMAAGVTLESIWPELSSLQKLSVQSQLNEILSVLRSNKVPDTTPLAGRVAPRIGTFTHGTCRDTRRLQRVANGPICNESEFNDFCSDQMKSTTSWVRMIRSLMKDGHRVVRTHGDLHPRNIMVEWVLQENKASDYWEFVNVLSTVDPKSPGLADWCDYLPTEAIGSWPVEFSLDCLISRWLG</sequence>
<accession>A0AAN7ADT8</accession>
<dbReference type="InterPro" id="IPR002575">
    <property type="entry name" value="Aminoglycoside_PTrfase"/>
</dbReference>
<reference evidence="2" key="1">
    <citation type="journal article" date="2023" name="Mol. Phylogenet. Evol.">
        <title>Genome-scale phylogeny and comparative genomics of the fungal order Sordariales.</title>
        <authorList>
            <person name="Hensen N."/>
            <person name="Bonometti L."/>
            <person name="Westerberg I."/>
            <person name="Brannstrom I.O."/>
            <person name="Guillou S."/>
            <person name="Cros-Aarteil S."/>
            <person name="Calhoun S."/>
            <person name="Haridas S."/>
            <person name="Kuo A."/>
            <person name="Mondo S."/>
            <person name="Pangilinan J."/>
            <person name="Riley R."/>
            <person name="LaButti K."/>
            <person name="Andreopoulos B."/>
            <person name="Lipzen A."/>
            <person name="Chen C."/>
            <person name="Yan M."/>
            <person name="Daum C."/>
            <person name="Ng V."/>
            <person name="Clum A."/>
            <person name="Steindorff A."/>
            <person name="Ohm R.A."/>
            <person name="Martin F."/>
            <person name="Silar P."/>
            <person name="Natvig D.O."/>
            <person name="Lalanne C."/>
            <person name="Gautier V."/>
            <person name="Ament-Velasquez S.L."/>
            <person name="Kruys A."/>
            <person name="Hutchinson M.I."/>
            <person name="Powell A.J."/>
            <person name="Barry K."/>
            <person name="Miller A.N."/>
            <person name="Grigoriev I.V."/>
            <person name="Debuchy R."/>
            <person name="Gladieux P."/>
            <person name="Hiltunen Thoren M."/>
            <person name="Johannesson H."/>
        </authorList>
    </citation>
    <scope>NUCLEOTIDE SEQUENCE</scope>
    <source>
        <strain evidence="2">PSN309</strain>
    </source>
</reference>
<proteinExistence type="predicted"/>
<dbReference type="EMBL" id="MU864472">
    <property type="protein sequence ID" value="KAK4184851.1"/>
    <property type="molecule type" value="Genomic_DNA"/>
</dbReference>
<organism evidence="2 3">
    <name type="scientific">Podospora australis</name>
    <dbReference type="NCBI Taxonomy" id="1536484"/>
    <lineage>
        <taxon>Eukaryota</taxon>
        <taxon>Fungi</taxon>
        <taxon>Dikarya</taxon>
        <taxon>Ascomycota</taxon>
        <taxon>Pezizomycotina</taxon>
        <taxon>Sordariomycetes</taxon>
        <taxon>Sordariomycetidae</taxon>
        <taxon>Sordariales</taxon>
        <taxon>Podosporaceae</taxon>
        <taxon>Podospora</taxon>
    </lineage>
</organism>
<feature type="domain" description="Aminoglycoside phosphotransferase" evidence="1">
    <location>
        <begin position="51"/>
        <end position="204"/>
    </location>
</feature>
<dbReference type="PANTHER" id="PTHR21310">
    <property type="entry name" value="AMINOGLYCOSIDE PHOSPHOTRANSFERASE-RELATED-RELATED"/>
    <property type="match status" value="1"/>
</dbReference>
<dbReference type="Pfam" id="PF01636">
    <property type="entry name" value="APH"/>
    <property type="match status" value="1"/>
</dbReference>
<dbReference type="PANTHER" id="PTHR21310:SF15">
    <property type="entry name" value="AMINOGLYCOSIDE PHOSPHOTRANSFERASE DOMAIN-CONTAINING PROTEIN"/>
    <property type="match status" value="1"/>
</dbReference>
<reference evidence="2" key="2">
    <citation type="submission" date="2023-05" db="EMBL/GenBank/DDBJ databases">
        <authorList>
            <consortium name="Lawrence Berkeley National Laboratory"/>
            <person name="Steindorff A."/>
            <person name="Hensen N."/>
            <person name="Bonometti L."/>
            <person name="Westerberg I."/>
            <person name="Brannstrom I.O."/>
            <person name="Guillou S."/>
            <person name="Cros-Aarteil S."/>
            <person name="Calhoun S."/>
            <person name="Haridas S."/>
            <person name="Kuo A."/>
            <person name="Mondo S."/>
            <person name="Pangilinan J."/>
            <person name="Riley R."/>
            <person name="Labutti K."/>
            <person name="Andreopoulos B."/>
            <person name="Lipzen A."/>
            <person name="Chen C."/>
            <person name="Yanf M."/>
            <person name="Daum C."/>
            <person name="Ng V."/>
            <person name="Clum A."/>
            <person name="Ohm R."/>
            <person name="Martin F."/>
            <person name="Silar P."/>
            <person name="Natvig D."/>
            <person name="Lalanne C."/>
            <person name="Gautier V."/>
            <person name="Ament-Velasquez S.L."/>
            <person name="Kruys A."/>
            <person name="Hutchinson M.I."/>
            <person name="Powell A.J."/>
            <person name="Barry K."/>
            <person name="Miller A.N."/>
            <person name="Grigoriev I.V."/>
            <person name="Debuchy R."/>
            <person name="Gladieux P."/>
            <person name="Thoren M.H."/>
            <person name="Johannesson H."/>
        </authorList>
    </citation>
    <scope>NUCLEOTIDE SEQUENCE</scope>
    <source>
        <strain evidence="2">PSN309</strain>
    </source>
</reference>
<protein>
    <recommendedName>
        <fullName evidence="1">Aminoglycoside phosphotransferase domain-containing protein</fullName>
    </recommendedName>
</protein>
<evidence type="ECO:0000259" key="1">
    <source>
        <dbReference type="Pfam" id="PF01636"/>
    </source>
</evidence>
<gene>
    <name evidence="2" type="ORF">QBC35DRAFT_525303</name>
</gene>
<evidence type="ECO:0000313" key="2">
    <source>
        <dbReference type="EMBL" id="KAK4184851.1"/>
    </source>
</evidence>
<evidence type="ECO:0000313" key="3">
    <source>
        <dbReference type="Proteomes" id="UP001302126"/>
    </source>
</evidence>
<comment type="caution">
    <text evidence="2">The sequence shown here is derived from an EMBL/GenBank/DDBJ whole genome shotgun (WGS) entry which is preliminary data.</text>
</comment>
<dbReference type="SUPFAM" id="SSF56112">
    <property type="entry name" value="Protein kinase-like (PK-like)"/>
    <property type="match status" value="1"/>
</dbReference>
<dbReference type="Proteomes" id="UP001302126">
    <property type="component" value="Unassembled WGS sequence"/>
</dbReference>
<keyword evidence="3" id="KW-1185">Reference proteome</keyword>